<dbReference type="WBParaSite" id="PSAMB.scaffold25size111298.g877.t1">
    <property type="protein sequence ID" value="PSAMB.scaffold25size111298.g877.t1"/>
    <property type="gene ID" value="PSAMB.scaffold25size111298.g877"/>
</dbReference>
<evidence type="ECO:0000259" key="9">
    <source>
        <dbReference type="PROSITE" id="PS51467"/>
    </source>
</evidence>
<dbReference type="InterPro" id="IPR027417">
    <property type="entry name" value="P-loop_NTPase"/>
</dbReference>
<dbReference type="InterPro" id="IPR010003">
    <property type="entry name" value="HARP_dom"/>
</dbReference>
<proteinExistence type="inferred from homology"/>
<dbReference type="Gene3D" id="3.40.50.10810">
    <property type="entry name" value="Tandem AAA-ATPase domain"/>
    <property type="match status" value="1"/>
</dbReference>
<keyword evidence="3" id="KW-0539">Nucleus</keyword>
<feature type="compositionally biased region" description="Basic and acidic residues" evidence="5">
    <location>
        <begin position="12"/>
        <end position="23"/>
    </location>
</feature>
<evidence type="ECO:0000256" key="1">
    <source>
        <dbReference type="ARBA" id="ARBA00004123"/>
    </source>
</evidence>
<dbReference type="Gene3D" id="3.40.50.300">
    <property type="entry name" value="P-loop containing nucleotide triphosphate hydrolases"/>
    <property type="match status" value="1"/>
</dbReference>
<evidence type="ECO:0000256" key="5">
    <source>
        <dbReference type="SAM" id="MobiDB-lite"/>
    </source>
</evidence>
<dbReference type="Pfam" id="PF07443">
    <property type="entry name" value="HARP"/>
    <property type="match status" value="1"/>
</dbReference>
<evidence type="ECO:0000313" key="10">
    <source>
        <dbReference type="Proteomes" id="UP000887566"/>
    </source>
</evidence>
<keyword evidence="6" id="KW-0472">Membrane</keyword>
<keyword evidence="10" id="KW-1185">Reference proteome</keyword>
<comment type="similarity">
    <text evidence="4">Belongs to the SNF2/RAD54 helicase family. SMARCAL1 subfamily.</text>
</comment>
<dbReference type="GO" id="GO:0031297">
    <property type="term" value="P:replication fork processing"/>
    <property type="evidence" value="ECO:0007669"/>
    <property type="project" value="TreeGrafter"/>
</dbReference>
<dbReference type="GO" id="GO:0043596">
    <property type="term" value="C:nuclear replication fork"/>
    <property type="evidence" value="ECO:0007669"/>
    <property type="project" value="TreeGrafter"/>
</dbReference>
<keyword evidence="6" id="KW-0812">Transmembrane</keyword>
<accession>A0A914VXK7</accession>
<dbReference type="PANTHER" id="PTHR45766">
    <property type="entry name" value="DNA ANNEALING HELICASE AND ENDONUCLEASE ZRANB3 FAMILY MEMBER"/>
    <property type="match status" value="1"/>
</dbReference>
<dbReference type="InterPro" id="IPR014001">
    <property type="entry name" value="Helicase_ATP-bd"/>
</dbReference>
<protein>
    <submittedName>
        <fullName evidence="11">SWI/SNF-related matrix-associated actin-dependent regulator of chromatin subfamily A-like protein 1</fullName>
    </submittedName>
</protein>
<feature type="domain" description="HARP" evidence="9">
    <location>
        <begin position="89"/>
        <end position="165"/>
    </location>
</feature>
<dbReference type="InterPro" id="IPR038718">
    <property type="entry name" value="SNF2-like_sf"/>
</dbReference>
<evidence type="ECO:0000256" key="3">
    <source>
        <dbReference type="ARBA" id="ARBA00023242"/>
    </source>
</evidence>
<dbReference type="PROSITE" id="PS51194">
    <property type="entry name" value="HELICASE_CTER"/>
    <property type="match status" value="1"/>
</dbReference>
<feature type="region of interest" description="Disordered" evidence="5">
    <location>
        <begin position="56"/>
        <end position="76"/>
    </location>
</feature>
<dbReference type="Pfam" id="PF00271">
    <property type="entry name" value="Helicase_C"/>
    <property type="match status" value="1"/>
</dbReference>
<evidence type="ECO:0000256" key="2">
    <source>
        <dbReference type="ARBA" id="ARBA00022801"/>
    </source>
</evidence>
<dbReference type="InterPro" id="IPR001650">
    <property type="entry name" value="Helicase_C-like"/>
</dbReference>
<keyword evidence="6" id="KW-1133">Transmembrane helix</keyword>
<evidence type="ECO:0000313" key="11">
    <source>
        <dbReference type="WBParaSite" id="PSAMB.scaffold25size111298.g877.t1"/>
    </source>
</evidence>
<feature type="compositionally biased region" description="Polar residues" evidence="5">
    <location>
        <begin position="1"/>
        <end position="11"/>
    </location>
</feature>
<sequence>MSESTSGSALTEEQRQRAAANRERAIQLRDARLKREAAEAAAAAAAQQTTAIRQAQPAIRPSFVPQRPTLSTHNGPRLEKPAVASIFQSKTGAEVEVSATLINCARFKVVFSIYRDALVDVCRSLNTKAYDPVTRTWNFLLSEYKKAEAAFKAIPTLNVTFCGLDETVKKIFNAEINGVETNSSVPTPDVSKIDPSLIDKVFAFQRAGIIFGVQKGGRVLVADEMGLGKSVQALGIARYYKAEWPLLIVCPSSVKFAWQTQIAKFLPSVSSEVMVVERSGDPLPSRRTSDTIVILSYEQMSIRLSELTKFDFRVVIFDESHMIKDSKAKRTTAALTLTKHAPRVLLLSGTPALSRPSELFNQLKAVCPTLFRNFKSFAVRYCDGRQGRFAFEANGATNMQELAAILEKTIMIRRLKMDVLDDLPEKRREMIVLEGDAIQNKMRDLQQAERSCLSAADTQERKKKLIAYFGETGMAKASTVAKHIVDQFFVEGSNERKDDRKVLIFAHHQFVLDTVATAVAGKGLKSIRIDGSTPSKRREELCHLFQTDANYCVALLSIMAAGVGITLTAASLVIFAELHWNPGTLVQAEDRAHRVGQKDSVLVQYIVARGTADDHIWPLIQRKLDVLTSVKLSSDSFKEADSRSIHTGSANQPTLDSFFGELVAEESVAEPDSKRARIDPSAP</sequence>
<name>A0A914VXK7_9BILA</name>
<dbReference type="SMART" id="SM00490">
    <property type="entry name" value="HELICc"/>
    <property type="match status" value="1"/>
</dbReference>
<evidence type="ECO:0000259" key="8">
    <source>
        <dbReference type="PROSITE" id="PS51194"/>
    </source>
</evidence>
<feature type="transmembrane region" description="Helical" evidence="6">
    <location>
        <begin position="553"/>
        <end position="575"/>
    </location>
</feature>
<keyword evidence="2" id="KW-0378">Hydrolase</keyword>
<dbReference type="GO" id="GO:0005524">
    <property type="term" value="F:ATP binding"/>
    <property type="evidence" value="ECO:0007669"/>
    <property type="project" value="InterPro"/>
</dbReference>
<reference evidence="11" key="1">
    <citation type="submission" date="2022-11" db="UniProtKB">
        <authorList>
            <consortium name="WormBaseParasite"/>
        </authorList>
    </citation>
    <scope>IDENTIFICATION</scope>
</reference>
<dbReference type="Pfam" id="PF00176">
    <property type="entry name" value="SNF2-rel_dom"/>
    <property type="match status" value="1"/>
</dbReference>
<dbReference type="SUPFAM" id="SSF52540">
    <property type="entry name" value="P-loop containing nucleoside triphosphate hydrolases"/>
    <property type="match status" value="2"/>
</dbReference>
<dbReference type="AlphaFoldDB" id="A0A914VXK7"/>
<dbReference type="PROSITE" id="PS51467">
    <property type="entry name" value="HARP"/>
    <property type="match status" value="1"/>
</dbReference>
<comment type="subcellular location">
    <subcellularLocation>
        <location evidence="1">Nucleus</location>
    </subcellularLocation>
</comment>
<feature type="region of interest" description="Disordered" evidence="5">
    <location>
        <begin position="1"/>
        <end position="23"/>
    </location>
</feature>
<dbReference type="InterPro" id="IPR000330">
    <property type="entry name" value="SNF2_N"/>
</dbReference>
<dbReference type="CDD" id="cd18793">
    <property type="entry name" value="SF2_C_SNF"/>
    <property type="match status" value="1"/>
</dbReference>
<dbReference type="InterPro" id="IPR049730">
    <property type="entry name" value="SNF2/RAD54-like_C"/>
</dbReference>
<feature type="domain" description="Helicase ATP-binding" evidence="7">
    <location>
        <begin position="210"/>
        <end position="369"/>
    </location>
</feature>
<evidence type="ECO:0000256" key="4">
    <source>
        <dbReference type="PROSITE-ProRule" id="PRU00800"/>
    </source>
</evidence>
<dbReference type="CDD" id="cd18010">
    <property type="entry name" value="DEXHc_HARP_SMARCAL1"/>
    <property type="match status" value="1"/>
</dbReference>
<evidence type="ECO:0000256" key="6">
    <source>
        <dbReference type="SAM" id="Phobius"/>
    </source>
</evidence>
<evidence type="ECO:0000259" key="7">
    <source>
        <dbReference type="PROSITE" id="PS51192"/>
    </source>
</evidence>
<dbReference type="GO" id="GO:0016787">
    <property type="term" value="F:hydrolase activity"/>
    <property type="evidence" value="ECO:0007669"/>
    <property type="project" value="UniProtKB-KW"/>
</dbReference>
<dbReference type="GO" id="GO:0006281">
    <property type="term" value="P:DNA repair"/>
    <property type="evidence" value="ECO:0007669"/>
    <property type="project" value="TreeGrafter"/>
</dbReference>
<dbReference type="Proteomes" id="UP000887566">
    <property type="component" value="Unplaced"/>
</dbReference>
<organism evidence="10 11">
    <name type="scientific">Plectus sambesii</name>
    <dbReference type="NCBI Taxonomy" id="2011161"/>
    <lineage>
        <taxon>Eukaryota</taxon>
        <taxon>Metazoa</taxon>
        <taxon>Ecdysozoa</taxon>
        <taxon>Nematoda</taxon>
        <taxon>Chromadorea</taxon>
        <taxon>Plectida</taxon>
        <taxon>Plectina</taxon>
        <taxon>Plectoidea</taxon>
        <taxon>Plectidae</taxon>
        <taxon>Plectus</taxon>
    </lineage>
</organism>
<dbReference type="SMART" id="SM00487">
    <property type="entry name" value="DEXDc"/>
    <property type="match status" value="1"/>
</dbReference>
<dbReference type="PROSITE" id="PS51192">
    <property type="entry name" value="HELICASE_ATP_BIND_1"/>
    <property type="match status" value="1"/>
</dbReference>
<feature type="domain" description="Helicase C-terminal" evidence="8">
    <location>
        <begin position="484"/>
        <end position="645"/>
    </location>
</feature>
<dbReference type="PANTHER" id="PTHR45766:SF6">
    <property type="entry name" value="SWI_SNF-RELATED MATRIX-ASSOCIATED ACTIN-DEPENDENT REGULATOR OF CHROMATIN SUBFAMILY A-LIKE PROTEIN 1"/>
    <property type="match status" value="1"/>
</dbReference>